<dbReference type="RefSeq" id="WP_148979593.1">
    <property type="nucleotide sequence ID" value="NZ_JBNILM010000007.1"/>
</dbReference>
<dbReference type="PANTHER" id="PTHR47197">
    <property type="entry name" value="PROTEIN NIRF"/>
    <property type="match status" value="1"/>
</dbReference>
<sequence length="325" mass="36112">MKNPFIIIAILIALTLTGCTSNDIVLPKMENDDSVMYISHLKENAITALDLSTGKEEKVSLPFRFSSIVEKKPGIFLASVKEEESLYEVNIKENKISPYMEIEAGILELKYDRENDLLYTANGKTNNIQVIDVEKKEVLKEVRVGEYPSKMVHHGERLYVLASKSGEINVMDTSTNNIMNSFSVNERPEGLHFDGKNIWTGGHGATGELNEEVFAYDPETGREVKTVTTGLMPIQISQVSGNSSIYVLSHGDHSLTKFSPDTFEVEKKINVGDNPSFMIADEENLYVSSLDGDEVIVLDQDSLDVVDKYEIANGPYLLFKGGDGK</sequence>
<evidence type="ECO:0008006" key="3">
    <source>
        <dbReference type="Google" id="ProtNLM"/>
    </source>
</evidence>
<reference evidence="1 2" key="1">
    <citation type="submission" date="2019-08" db="EMBL/GenBank/DDBJ databases">
        <title>Bacillus genomes from the desert of Cuatro Cienegas, Coahuila.</title>
        <authorList>
            <person name="Olmedo-Alvarez G."/>
        </authorList>
    </citation>
    <scope>NUCLEOTIDE SEQUENCE [LARGE SCALE GENOMIC DNA]</scope>
    <source>
        <strain evidence="1 2">CH98b_3T</strain>
    </source>
</reference>
<gene>
    <name evidence="1" type="ORF">FZC75_12590</name>
</gene>
<evidence type="ECO:0000313" key="1">
    <source>
        <dbReference type="EMBL" id="TYS71982.1"/>
    </source>
</evidence>
<dbReference type="OrthoDB" id="120019at2"/>
<dbReference type="PANTHER" id="PTHR47197:SF3">
    <property type="entry name" value="DIHYDRO-HEME D1 DEHYDROGENASE"/>
    <property type="match status" value="1"/>
</dbReference>
<dbReference type="EMBL" id="VTET01000005">
    <property type="protein sequence ID" value="TYS71982.1"/>
    <property type="molecule type" value="Genomic_DNA"/>
</dbReference>
<dbReference type="SUPFAM" id="SSF51004">
    <property type="entry name" value="C-terminal (heme d1) domain of cytochrome cd1-nitrite reductase"/>
    <property type="match status" value="1"/>
</dbReference>
<dbReference type="AlphaFoldDB" id="A0A5D4TBX7"/>
<comment type="caution">
    <text evidence="1">The sequence shown here is derived from an EMBL/GenBank/DDBJ whole genome shotgun (WGS) entry which is preliminary data.</text>
</comment>
<dbReference type="InterPro" id="IPR051200">
    <property type="entry name" value="Host-pathogen_enzymatic-act"/>
</dbReference>
<protein>
    <recommendedName>
        <fullName evidence="3">YncE family protein</fullName>
    </recommendedName>
</protein>
<proteinExistence type="predicted"/>
<dbReference type="PROSITE" id="PS51257">
    <property type="entry name" value="PROKAR_LIPOPROTEIN"/>
    <property type="match status" value="1"/>
</dbReference>
<dbReference type="InterPro" id="IPR015943">
    <property type="entry name" value="WD40/YVTN_repeat-like_dom_sf"/>
</dbReference>
<dbReference type="Proteomes" id="UP000324517">
    <property type="component" value="Unassembled WGS sequence"/>
</dbReference>
<name>A0A5D4TBX7_9BACI</name>
<dbReference type="Gene3D" id="2.130.10.10">
    <property type="entry name" value="YVTN repeat-like/Quinoprotein amine dehydrogenase"/>
    <property type="match status" value="1"/>
</dbReference>
<accession>A0A5D4TBX7</accession>
<evidence type="ECO:0000313" key="2">
    <source>
        <dbReference type="Proteomes" id="UP000324517"/>
    </source>
</evidence>
<dbReference type="InterPro" id="IPR011048">
    <property type="entry name" value="Haem_d1_sf"/>
</dbReference>
<organism evidence="1 2">
    <name type="scientific">Sutcliffiella horikoshii</name>
    <dbReference type="NCBI Taxonomy" id="79883"/>
    <lineage>
        <taxon>Bacteria</taxon>
        <taxon>Bacillati</taxon>
        <taxon>Bacillota</taxon>
        <taxon>Bacilli</taxon>
        <taxon>Bacillales</taxon>
        <taxon>Bacillaceae</taxon>
        <taxon>Sutcliffiella</taxon>
    </lineage>
</organism>